<name>A0A448XCL3_9PLAT</name>
<reference evidence="1" key="1">
    <citation type="submission" date="2018-11" db="EMBL/GenBank/DDBJ databases">
        <authorList>
            <consortium name="Pathogen Informatics"/>
        </authorList>
    </citation>
    <scope>NUCLEOTIDE SEQUENCE</scope>
</reference>
<sequence>MQSSFFPSIPLARLSELIILYSILTPDSYDSELLVALTSFGRSTLGLLRDELDERQDGGLNRIGLKQAKPSSP</sequence>
<evidence type="ECO:0000313" key="2">
    <source>
        <dbReference type="Proteomes" id="UP000784294"/>
    </source>
</evidence>
<evidence type="ECO:0000313" key="1">
    <source>
        <dbReference type="EMBL" id="VEL33528.1"/>
    </source>
</evidence>
<organism evidence="1 2">
    <name type="scientific">Protopolystoma xenopodis</name>
    <dbReference type="NCBI Taxonomy" id="117903"/>
    <lineage>
        <taxon>Eukaryota</taxon>
        <taxon>Metazoa</taxon>
        <taxon>Spiralia</taxon>
        <taxon>Lophotrochozoa</taxon>
        <taxon>Platyhelminthes</taxon>
        <taxon>Monogenea</taxon>
        <taxon>Polyopisthocotylea</taxon>
        <taxon>Polystomatidea</taxon>
        <taxon>Polystomatidae</taxon>
        <taxon>Protopolystoma</taxon>
    </lineage>
</organism>
<accession>A0A448XCL3</accession>
<dbReference type="EMBL" id="CAAALY010245939">
    <property type="protein sequence ID" value="VEL33528.1"/>
    <property type="molecule type" value="Genomic_DNA"/>
</dbReference>
<gene>
    <name evidence="1" type="ORF">PXEA_LOCUS26968</name>
</gene>
<dbReference type="Proteomes" id="UP000784294">
    <property type="component" value="Unassembled WGS sequence"/>
</dbReference>
<keyword evidence="2" id="KW-1185">Reference proteome</keyword>
<comment type="caution">
    <text evidence="1">The sequence shown here is derived from an EMBL/GenBank/DDBJ whole genome shotgun (WGS) entry which is preliminary data.</text>
</comment>
<dbReference type="AlphaFoldDB" id="A0A448XCL3"/>
<protein>
    <submittedName>
        <fullName evidence="1">Uncharacterized protein</fullName>
    </submittedName>
</protein>
<proteinExistence type="predicted"/>